<dbReference type="GO" id="GO:0051213">
    <property type="term" value="F:dioxygenase activity"/>
    <property type="evidence" value="ECO:0007669"/>
    <property type="project" value="UniProtKB-KW"/>
</dbReference>
<dbReference type="Proteomes" id="UP001518989">
    <property type="component" value="Unassembled WGS sequence"/>
</dbReference>
<name>A0ABS3KV26_9PROT</name>
<dbReference type="EMBL" id="JACTNG010000014">
    <property type="protein sequence ID" value="MBO1081322.1"/>
    <property type="molecule type" value="Genomic_DNA"/>
</dbReference>
<keyword evidence="2" id="KW-0223">Dioxygenase</keyword>
<evidence type="ECO:0000313" key="2">
    <source>
        <dbReference type="EMBL" id="MBO1081322.1"/>
    </source>
</evidence>
<feature type="domain" description="ChrR-like cupin" evidence="1">
    <location>
        <begin position="22"/>
        <end position="116"/>
    </location>
</feature>
<accession>A0ABS3KV26</accession>
<protein>
    <submittedName>
        <fullName evidence="2">2,4'-dihydroxyacetophenone dioxygenase family protein</fullName>
    </submittedName>
</protein>
<dbReference type="RefSeq" id="WP_207419501.1">
    <property type="nucleotide sequence ID" value="NZ_CP061177.1"/>
</dbReference>
<dbReference type="InterPro" id="IPR025979">
    <property type="entry name" value="ChrR-like_cupin_dom"/>
</dbReference>
<dbReference type="Gene3D" id="2.60.120.10">
    <property type="entry name" value="Jelly Rolls"/>
    <property type="match status" value="1"/>
</dbReference>
<organism evidence="2 3">
    <name type="scientific">Roseomonas haemaphysalidis</name>
    <dbReference type="NCBI Taxonomy" id="2768162"/>
    <lineage>
        <taxon>Bacteria</taxon>
        <taxon>Pseudomonadati</taxon>
        <taxon>Pseudomonadota</taxon>
        <taxon>Alphaproteobacteria</taxon>
        <taxon>Acetobacterales</taxon>
        <taxon>Roseomonadaceae</taxon>
        <taxon>Roseomonas</taxon>
    </lineage>
</organism>
<dbReference type="InterPro" id="IPR014710">
    <property type="entry name" value="RmlC-like_jellyroll"/>
</dbReference>
<gene>
    <name evidence="2" type="ORF">IAI61_20005</name>
</gene>
<keyword evidence="2" id="KW-0560">Oxidoreductase</keyword>
<reference evidence="2 3" key="1">
    <citation type="submission" date="2020-09" db="EMBL/GenBank/DDBJ databases">
        <title>Roseomonas.</title>
        <authorList>
            <person name="Zhu W."/>
        </authorList>
    </citation>
    <scope>NUCLEOTIDE SEQUENCE [LARGE SCALE GENOMIC DNA]</scope>
    <source>
        <strain evidence="2 3">573</strain>
    </source>
</reference>
<sequence length="162" mass="18541">MMQIPPSPYTYPEMFQGNVLAEDNTWYPLGQIGETRPLIFDVSHGSWVSILRARGAGTIQKHRHAAPVTAWTMDGTWGYREHDWIARPGSFVYEPAGHIHTLYIHPEEAHMTAMFHVFGPLVYLDENNEVTGYDDVFLRLDRYAAHCRAVGLGESWVRSLIR</sequence>
<dbReference type="InterPro" id="IPR011051">
    <property type="entry name" value="RmlC_Cupin_sf"/>
</dbReference>
<evidence type="ECO:0000313" key="3">
    <source>
        <dbReference type="Proteomes" id="UP001518989"/>
    </source>
</evidence>
<comment type="caution">
    <text evidence="2">The sequence shown here is derived from an EMBL/GenBank/DDBJ whole genome shotgun (WGS) entry which is preliminary data.</text>
</comment>
<dbReference type="SUPFAM" id="SSF51182">
    <property type="entry name" value="RmlC-like cupins"/>
    <property type="match status" value="1"/>
</dbReference>
<dbReference type="CDD" id="cd20302">
    <property type="entry name" value="cupin_DAD"/>
    <property type="match status" value="1"/>
</dbReference>
<proteinExistence type="predicted"/>
<dbReference type="Pfam" id="PF12973">
    <property type="entry name" value="Cupin_7"/>
    <property type="match status" value="1"/>
</dbReference>
<keyword evidence="3" id="KW-1185">Reference proteome</keyword>
<evidence type="ECO:0000259" key="1">
    <source>
        <dbReference type="Pfam" id="PF12973"/>
    </source>
</evidence>